<dbReference type="Proteomes" id="UP001146120">
    <property type="component" value="Unassembled WGS sequence"/>
</dbReference>
<reference evidence="2" key="2">
    <citation type="journal article" date="2023" name="Microbiol Resour">
        <title>Decontamination and Annotation of the Draft Genome Sequence of the Oomycete Lagenidium giganteum ARSEF 373.</title>
        <authorList>
            <person name="Morgan W.R."/>
            <person name="Tartar A."/>
        </authorList>
    </citation>
    <scope>NUCLEOTIDE SEQUENCE</scope>
    <source>
        <strain evidence="2">ARSEF 373</strain>
    </source>
</reference>
<dbReference type="AlphaFoldDB" id="A0AAV2Z8H7"/>
<keyword evidence="1" id="KW-0472">Membrane</keyword>
<sequence length="452" mass="51205">MKPLVFTSRTAAALWWFILIFYACNVMFLLMLAVVYFNYSDPLSWLNLMAFNLLYTESVVFLQKYHVLIGSLYVLLTLPSLHGIFQMLARCIRKVKSSSGPRQTQLTRMTTVRMILSRGAGGFAATVKAAINSVGMRGKYFTPFLFAIETVEIALQTWQAYRTSRYISNLRINVLYGIAIFINCWSTAVIHYVWEHKRHHPLMARFLSVLVDAILDFAWGVVLQGVLVWRLAFENCTELEIPATIREFTGLGTIAIRNSSLLEWENDAVVNATFTTLQTLQFLHVHVSCVPRGIMNEPLPWSLEWVRLEWISGEPFYSHVSVAWQSLVFFTCIGCDLTTIPAVANNMSRLVFYQFTNNSLVTIPTTPFLNKSDLSYVLLSGNPIEQLPDSVWDLLNQLYWLDIRGTNILDIPSDRVATAPSIKIFAFGSPLCATNSSLIGSKVSCDEYSMMS</sequence>
<keyword evidence="1" id="KW-0812">Transmembrane</keyword>
<evidence type="ECO:0000313" key="2">
    <source>
        <dbReference type="EMBL" id="DBA02110.1"/>
    </source>
</evidence>
<reference evidence="2" key="1">
    <citation type="submission" date="2022-11" db="EMBL/GenBank/DDBJ databases">
        <authorList>
            <person name="Morgan W.R."/>
            <person name="Tartar A."/>
        </authorList>
    </citation>
    <scope>NUCLEOTIDE SEQUENCE</scope>
    <source>
        <strain evidence="2">ARSEF 373</strain>
    </source>
</reference>
<dbReference type="SUPFAM" id="SSF52058">
    <property type="entry name" value="L domain-like"/>
    <property type="match status" value="1"/>
</dbReference>
<feature type="transmembrane region" description="Helical" evidence="1">
    <location>
        <begin position="174"/>
        <end position="194"/>
    </location>
</feature>
<keyword evidence="3" id="KW-1185">Reference proteome</keyword>
<evidence type="ECO:0000256" key="1">
    <source>
        <dbReference type="SAM" id="Phobius"/>
    </source>
</evidence>
<evidence type="ECO:0000313" key="3">
    <source>
        <dbReference type="Proteomes" id="UP001146120"/>
    </source>
</evidence>
<feature type="transmembrane region" description="Helical" evidence="1">
    <location>
        <begin position="12"/>
        <end position="39"/>
    </location>
</feature>
<comment type="caution">
    <text evidence="2">The sequence shown here is derived from an EMBL/GenBank/DDBJ whole genome shotgun (WGS) entry which is preliminary data.</text>
</comment>
<dbReference type="InterPro" id="IPR032675">
    <property type="entry name" value="LRR_dom_sf"/>
</dbReference>
<dbReference type="EMBL" id="DAKRPA010000036">
    <property type="protein sequence ID" value="DBA02110.1"/>
    <property type="molecule type" value="Genomic_DNA"/>
</dbReference>
<gene>
    <name evidence="2" type="ORF">N0F65_011177</name>
</gene>
<name>A0AAV2Z8H7_9STRA</name>
<organism evidence="2 3">
    <name type="scientific">Lagenidium giganteum</name>
    <dbReference type="NCBI Taxonomy" id="4803"/>
    <lineage>
        <taxon>Eukaryota</taxon>
        <taxon>Sar</taxon>
        <taxon>Stramenopiles</taxon>
        <taxon>Oomycota</taxon>
        <taxon>Peronosporomycetes</taxon>
        <taxon>Pythiales</taxon>
        <taxon>Pythiaceae</taxon>
    </lineage>
</organism>
<feature type="transmembrane region" description="Helical" evidence="1">
    <location>
        <begin position="206"/>
        <end position="229"/>
    </location>
</feature>
<accession>A0AAV2Z8H7</accession>
<feature type="transmembrane region" description="Helical" evidence="1">
    <location>
        <begin position="65"/>
        <end position="89"/>
    </location>
</feature>
<feature type="transmembrane region" description="Helical" evidence="1">
    <location>
        <begin position="110"/>
        <end position="131"/>
    </location>
</feature>
<proteinExistence type="predicted"/>
<protein>
    <submittedName>
        <fullName evidence="2">Uncharacterized protein</fullName>
    </submittedName>
</protein>
<keyword evidence="1" id="KW-1133">Transmembrane helix</keyword>
<dbReference type="PROSITE" id="PS51257">
    <property type="entry name" value="PROKAR_LIPOPROTEIN"/>
    <property type="match status" value="1"/>
</dbReference>
<dbReference type="Gene3D" id="3.80.10.10">
    <property type="entry name" value="Ribonuclease Inhibitor"/>
    <property type="match status" value="1"/>
</dbReference>